<gene>
    <name evidence="1" type="ORF">NDU88_006115</name>
</gene>
<comment type="caution">
    <text evidence="1">The sequence shown here is derived from an EMBL/GenBank/DDBJ whole genome shotgun (WGS) entry which is preliminary data.</text>
</comment>
<organism evidence="1 2">
    <name type="scientific">Pleurodeles waltl</name>
    <name type="common">Iberian ribbed newt</name>
    <dbReference type="NCBI Taxonomy" id="8319"/>
    <lineage>
        <taxon>Eukaryota</taxon>
        <taxon>Metazoa</taxon>
        <taxon>Chordata</taxon>
        <taxon>Craniata</taxon>
        <taxon>Vertebrata</taxon>
        <taxon>Euteleostomi</taxon>
        <taxon>Amphibia</taxon>
        <taxon>Batrachia</taxon>
        <taxon>Caudata</taxon>
        <taxon>Salamandroidea</taxon>
        <taxon>Salamandridae</taxon>
        <taxon>Pleurodelinae</taxon>
        <taxon>Pleurodeles</taxon>
    </lineage>
</organism>
<evidence type="ECO:0000313" key="2">
    <source>
        <dbReference type="Proteomes" id="UP001066276"/>
    </source>
</evidence>
<evidence type="ECO:0000313" key="1">
    <source>
        <dbReference type="EMBL" id="KAJ1127722.1"/>
    </source>
</evidence>
<name>A0AAV7PHE2_PLEWA</name>
<protein>
    <submittedName>
        <fullName evidence="1">Uncharacterized protein</fullName>
    </submittedName>
</protein>
<dbReference type="AlphaFoldDB" id="A0AAV7PHE2"/>
<proteinExistence type="predicted"/>
<dbReference type="Proteomes" id="UP001066276">
    <property type="component" value="Chromosome 7"/>
</dbReference>
<dbReference type="EMBL" id="JANPWB010000011">
    <property type="protein sequence ID" value="KAJ1127722.1"/>
    <property type="molecule type" value="Genomic_DNA"/>
</dbReference>
<accession>A0AAV7PHE2</accession>
<feature type="non-terminal residue" evidence="1">
    <location>
        <position position="117"/>
    </location>
</feature>
<keyword evidence="2" id="KW-1185">Reference proteome</keyword>
<sequence>MGKHCLKPICFLSNPERNSIMPGVFFIHESLYSYWVYPKHSQMCLKSLSSLTGAVLEVCITTCIKCLFSLIRLLYDGRRSAGAKFCVFGYGVKTVKTGHVTQSLLREPNLMSSTVCG</sequence>
<reference evidence="1" key="1">
    <citation type="journal article" date="2022" name="bioRxiv">
        <title>Sequencing and chromosome-scale assembly of the giantPleurodeles waltlgenome.</title>
        <authorList>
            <person name="Brown T."/>
            <person name="Elewa A."/>
            <person name="Iarovenko S."/>
            <person name="Subramanian E."/>
            <person name="Araus A.J."/>
            <person name="Petzold A."/>
            <person name="Susuki M."/>
            <person name="Suzuki K.-i.T."/>
            <person name="Hayashi T."/>
            <person name="Toyoda A."/>
            <person name="Oliveira C."/>
            <person name="Osipova E."/>
            <person name="Leigh N.D."/>
            <person name="Simon A."/>
            <person name="Yun M.H."/>
        </authorList>
    </citation>
    <scope>NUCLEOTIDE SEQUENCE</scope>
    <source>
        <strain evidence="1">20211129_DDA</strain>
        <tissue evidence="1">Liver</tissue>
    </source>
</reference>